<evidence type="ECO:0000313" key="2">
    <source>
        <dbReference type="EMBL" id="SDM51889.1"/>
    </source>
</evidence>
<sequence length="232" mass="24370">MWCPPVGAMRLGRPGTPSVSVPALSARQAVHDAGPTPRTRLSRPGRPPGKRPRGLPSVLTGYPACSTIPPVVSTPRGACPEHPRRLRSPSHNPLHDQPPTGRAPKLVKTRTCVDGADSGPARRGLGLGSGRAASRPRMWRVRRRPGLADDGDAPPPRLHSPPQAPTRPSPASLRKNRASAHVGALSRTGRDSPSQLRIKRPDPAMPERASEVVPRCGPRHAGVSAGGAASSS</sequence>
<protein>
    <submittedName>
        <fullName evidence="2">Uncharacterized protein</fullName>
    </submittedName>
</protein>
<feature type="compositionally biased region" description="Basic residues" evidence="1">
    <location>
        <begin position="40"/>
        <end position="53"/>
    </location>
</feature>
<accession>A0A1G9TVX8</accession>
<organism evidence="2 3">
    <name type="scientific">Actinomyces ruminicola</name>
    <dbReference type="NCBI Taxonomy" id="332524"/>
    <lineage>
        <taxon>Bacteria</taxon>
        <taxon>Bacillati</taxon>
        <taxon>Actinomycetota</taxon>
        <taxon>Actinomycetes</taxon>
        <taxon>Actinomycetales</taxon>
        <taxon>Actinomycetaceae</taxon>
        <taxon>Actinomyces</taxon>
    </lineage>
</organism>
<evidence type="ECO:0000313" key="3">
    <source>
        <dbReference type="Proteomes" id="UP000199671"/>
    </source>
</evidence>
<feature type="compositionally biased region" description="Pro residues" evidence="1">
    <location>
        <begin position="153"/>
        <end position="168"/>
    </location>
</feature>
<dbReference type="EMBL" id="FNHU01000003">
    <property type="protein sequence ID" value="SDM51889.1"/>
    <property type="molecule type" value="Genomic_DNA"/>
</dbReference>
<dbReference type="AlphaFoldDB" id="A0A1G9TVX8"/>
<name>A0A1G9TVX8_9ACTO</name>
<gene>
    <name evidence="2" type="ORF">SAMN04487766_103166</name>
</gene>
<feature type="region of interest" description="Disordered" evidence="1">
    <location>
        <begin position="1"/>
        <end position="232"/>
    </location>
</feature>
<proteinExistence type="predicted"/>
<feature type="compositionally biased region" description="Low complexity" evidence="1">
    <location>
        <begin position="221"/>
        <end position="232"/>
    </location>
</feature>
<evidence type="ECO:0000256" key="1">
    <source>
        <dbReference type="SAM" id="MobiDB-lite"/>
    </source>
</evidence>
<reference evidence="2 3" key="1">
    <citation type="submission" date="2016-10" db="EMBL/GenBank/DDBJ databases">
        <authorList>
            <person name="de Groot N.N."/>
        </authorList>
    </citation>
    <scope>NUCLEOTIDE SEQUENCE [LARGE SCALE GENOMIC DNA]</scope>
    <source>
        <strain evidence="2 3">KPR-7B</strain>
    </source>
</reference>
<dbReference type="Proteomes" id="UP000199671">
    <property type="component" value="Unassembled WGS sequence"/>
</dbReference>